<protein>
    <submittedName>
        <fullName evidence="1">Uncharacterized protein</fullName>
    </submittedName>
</protein>
<dbReference type="AlphaFoldDB" id="A0A0E9X2P1"/>
<accession>A0A0E9X2P1</accession>
<organism evidence="1">
    <name type="scientific">Anguilla anguilla</name>
    <name type="common">European freshwater eel</name>
    <name type="synonym">Muraena anguilla</name>
    <dbReference type="NCBI Taxonomy" id="7936"/>
    <lineage>
        <taxon>Eukaryota</taxon>
        <taxon>Metazoa</taxon>
        <taxon>Chordata</taxon>
        <taxon>Craniata</taxon>
        <taxon>Vertebrata</taxon>
        <taxon>Euteleostomi</taxon>
        <taxon>Actinopterygii</taxon>
        <taxon>Neopterygii</taxon>
        <taxon>Teleostei</taxon>
        <taxon>Anguilliformes</taxon>
        <taxon>Anguillidae</taxon>
        <taxon>Anguilla</taxon>
    </lineage>
</organism>
<dbReference type="EMBL" id="GBXM01011748">
    <property type="protein sequence ID" value="JAH96829.1"/>
    <property type="molecule type" value="Transcribed_RNA"/>
</dbReference>
<evidence type="ECO:0000313" key="1">
    <source>
        <dbReference type="EMBL" id="JAH96829.1"/>
    </source>
</evidence>
<proteinExistence type="predicted"/>
<name>A0A0E9X2P1_ANGAN</name>
<sequence length="71" mass="8324">MERNIHHHSKVSLMCRHEVEKVCSPTCQNWIFFLCFSQPGMIYPSWTNSPLVKLSINASNTRLKTYTCHKL</sequence>
<reference evidence="1" key="1">
    <citation type="submission" date="2014-11" db="EMBL/GenBank/DDBJ databases">
        <authorList>
            <person name="Amaro Gonzalez C."/>
        </authorList>
    </citation>
    <scope>NUCLEOTIDE SEQUENCE</scope>
</reference>
<reference evidence="1" key="2">
    <citation type="journal article" date="2015" name="Fish Shellfish Immunol.">
        <title>Early steps in the European eel (Anguilla anguilla)-Vibrio vulnificus interaction in the gills: Role of the RtxA13 toxin.</title>
        <authorList>
            <person name="Callol A."/>
            <person name="Pajuelo D."/>
            <person name="Ebbesson L."/>
            <person name="Teles M."/>
            <person name="MacKenzie S."/>
            <person name="Amaro C."/>
        </authorList>
    </citation>
    <scope>NUCLEOTIDE SEQUENCE</scope>
</reference>